<dbReference type="GO" id="GO:0005524">
    <property type="term" value="F:ATP binding"/>
    <property type="evidence" value="ECO:0007669"/>
    <property type="project" value="UniProtKB-KW"/>
</dbReference>
<dbReference type="InterPro" id="IPR003439">
    <property type="entry name" value="ABC_transporter-like_ATP-bd"/>
</dbReference>
<keyword evidence="2" id="KW-0677">Repeat</keyword>
<gene>
    <name evidence="7" type="ORF">NVV95_08700</name>
</gene>
<dbReference type="PANTHER" id="PTHR43790">
    <property type="entry name" value="CARBOHYDRATE TRANSPORT ATP-BINDING PROTEIN MG119-RELATED"/>
    <property type="match status" value="1"/>
</dbReference>
<protein>
    <submittedName>
        <fullName evidence="7">ATP-binding cassette domain-containing protein</fullName>
    </submittedName>
</protein>
<dbReference type="InterPro" id="IPR027417">
    <property type="entry name" value="P-loop_NTPase"/>
</dbReference>
<dbReference type="Proteomes" id="UP001165580">
    <property type="component" value="Unassembled WGS sequence"/>
</dbReference>
<feature type="region of interest" description="Disordered" evidence="5">
    <location>
        <begin position="378"/>
        <end position="398"/>
    </location>
</feature>
<keyword evidence="8" id="KW-1185">Reference proteome</keyword>
<dbReference type="Gene3D" id="3.40.50.300">
    <property type="entry name" value="P-loop containing nucleotide triphosphate hydrolases"/>
    <property type="match status" value="2"/>
</dbReference>
<evidence type="ECO:0000256" key="1">
    <source>
        <dbReference type="ARBA" id="ARBA00022448"/>
    </source>
</evidence>
<dbReference type="InterPro" id="IPR050107">
    <property type="entry name" value="ABC_carbohydrate_import_ATPase"/>
</dbReference>
<dbReference type="Pfam" id="PF00005">
    <property type="entry name" value="ABC_tran"/>
    <property type="match status" value="2"/>
</dbReference>
<dbReference type="PANTHER" id="PTHR43790:SF9">
    <property type="entry name" value="GALACTOFURANOSE TRANSPORTER ATP-BINDING PROTEIN YTFR"/>
    <property type="match status" value="1"/>
</dbReference>
<feature type="domain" description="ABC transporter" evidence="6">
    <location>
        <begin position="12"/>
        <end position="244"/>
    </location>
</feature>
<evidence type="ECO:0000313" key="7">
    <source>
        <dbReference type="EMBL" id="MCS5714630.1"/>
    </source>
</evidence>
<sequence length="535" mass="55666">MTISPQEAGRVVEARSVSKSYGPVRALHEVSITVRPGAVHALVGENGAGKSTLAKVLAGIEPPSSGAISLGGVPYVPRDRAEAKRRGVNMVPQQLSLVGELSLVENYLVVGSRPFVNRRSARSLLAATLDRARVEVDLDAPTASLTHSHRQLGEIVVALAEGAHTLILDEPTASLGPLEVGGLFEHLRSLCELGTAIVLITHRLDEVRQVADDLTVLSHGLEVHHGSATGLRPTEIARLMVGELPELAPRAARTRGAVTLRAEAVVAQSTRDARLDGVDLAVHAGEVVGLAGVAGSGQNLLLDVLAGFVPPRSGTVTLEGSRTVTITGSRASTAAAERGGATASTLRAAGLAWIPEDRRDAVVPTMSLRENLAVYSSSRGRRADARSRPQGSDDVSAPADRLAAFDVRPPRPELLAAGLSGGNQQKLLAARELGAAKTPNAVLAYGPTQGLDLRAAQAIRERLVDLAADGAAVLVASHDLEEVLGVADRVVVMFGGRIVADLPIAEATTERLGRAMAGLPADDTPRPAISEEPAP</sequence>
<keyword evidence="4 7" id="KW-0067">ATP-binding</keyword>
<reference evidence="7" key="1">
    <citation type="submission" date="2022-08" db="EMBL/GenBank/DDBJ databases">
        <authorList>
            <person name="Deng Y."/>
            <person name="Han X.-F."/>
            <person name="Zhang Y.-Q."/>
        </authorList>
    </citation>
    <scope>NUCLEOTIDE SEQUENCE</scope>
    <source>
        <strain evidence="7">CPCC 205716</strain>
    </source>
</reference>
<evidence type="ECO:0000256" key="4">
    <source>
        <dbReference type="ARBA" id="ARBA00022840"/>
    </source>
</evidence>
<evidence type="ECO:0000259" key="6">
    <source>
        <dbReference type="PROSITE" id="PS50893"/>
    </source>
</evidence>
<comment type="caution">
    <text evidence="7">The sequence shown here is derived from an EMBL/GenBank/DDBJ whole genome shotgun (WGS) entry which is preliminary data.</text>
</comment>
<evidence type="ECO:0000313" key="8">
    <source>
        <dbReference type="Proteomes" id="UP001165580"/>
    </source>
</evidence>
<evidence type="ECO:0000256" key="3">
    <source>
        <dbReference type="ARBA" id="ARBA00022741"/>
    </source>
</evidence>
<keyword evidence="3" id="KW-0547">Nucleotide-binding</keyword>
<feature type="domain" description="ABC transporter" evidence="6">
    <location>
        <begin position="260"/>
        <end position="520"/>
    </location>
</feature>
<evidence type="ECO:0000256" key="5">
    <source>
        <dbReference type="SAM" id="MobiDB-lite"/>
    </source>
</evidence>
<feature type="region of interest" description="Disordered" evidence="5">
    <location>
        <begin position="516"/>
        <end position="535"/>
    </location>
</feature>
<dbReference type="InterPro" id="IPR003593">
    <property type="entry name" value="AAA+_ATPase"/>
</dbReference>
<dbReference type="SUPFAM" id="SSF52540">
    <property type="entry name" value="P-loop containing nucleoside triphosphate hydrolases"/>
    <property type="match status" value="2"/>
</dbReference>
<proteinExistence type="predicted"/>
<accession>A0ABT2GH78</accession>
<dbReference type="EMBL" id="JANTEZ010000003">
    <property type="protein sequence ID" value="MCS5714630.1"/>
    <property type="molecule type" value="Genomic_DNA"/>
</dbReference>
<dbReference type="SMART" id="SM00382">
    <property type="entry name" value="AAA"/>
    <property type="match status" value="2"/>
</dbReference>
<keyword evidence="1" id="KW-0813">Transport</keyword>
<dbReference type="CDD" id="cd03216">
    <property type="entry name" value="ABC_Carb_Monos_I"/>
    <property type="match status" value="1"/>
</dbReference>
<dbReference type="CDD" id="cd03215">
    <property type="entry name" value="ABC_Carb_Monos_II"/>
    <property type="match status" value="1"/>
</dbReference>
<organism evidence="7 8">
    <name type="scientific">Herbiconiux gentiana</name>
    <dbReference type="NCBI Taxonomy" id="2970912"/>
    <lineage>
        <taxon>Bacteria</taxon>
        <taxon>Bacillati</taxon>
        <taxon>Actinomycetota</taxon>
        <taxon>Actinomycetes</taxon>
        <taxon>Micrococcales</taxon>
        <taxon>Microbacteriaceae</taxon>
        <taxon>Herbiconiux</taxon>
    </lineage>
</organism>
<dbReference type="RefSeq" id="WP_259486152.1">
    <property type="nucleotide sequence ID" value="NZ_JANTEZ010000003.1"/>
</dbReference>
<evidence type="ECO:0000256" key="2">
    <source>
        <dbReference type="ARBA" id="ARBA00022737"/>
    </source>
</evidence>
<name>A0ABT2GH78_9MICO</name>
<dbReference type="PROSITE" id="PS50893">
    <property type="entry name" value="ABC_TRANSPORTER_2"/>
    <property type="match status" value="2"/>
</dbReference>